<keyword evidence="11" id="KW-1185">Reference proteome</keyword>
<evidence type="ECO:0000256" key="2">
    <source>
        <dbReference type="ARBA" id="ARBA00022448"/>
    </source>
</evidence>
<evidence type="ECO:0000259" key="9">
    <source>
        <dbReference type="Pfam" id="PF12704"/>
    </source>
</evidence>
<evidence type="ECO:0000313" key="11">
    <source>
        <dbReference type="Proteomes" id="UP000646053"/>
    </source>
</evidence>
<dbReference type="InterPro" id="IPR051125">
    <property type="entry name" value="ABC-4/HrtB_transporter"/>
</dbReference>
<feature type="transmembrane region" description="Helical" evidence="7">
    <location>
        <begin position="353"/>
        <end position="372"/>
    </location>
</feature>
<dbReference type="InterPro" id="IPR003838">
    <property type="entry name" value="ABC3_permease_C"/>
</dbReference>
<keyword evidence="2" id="KW-0813">Transport</keyword>
<comment type="caution">
    <text evidence="10">The sequence shown here is derived from an EMBL/GenBank/DDBJ whole genome shotgun (WGS) entry which is preliminary data.</text>
</comment>
<evidence type="ECO:0000256" key="1">
    <source>
        <dbReference type="ARBA" id="ARBA00004651"/>
    </source>
</evidence>
<evidence type="ECO:0000256" key="4">
    <source>
        <dbReference type="ARBA" id="ARBA00022692"/>
    </source>
</evidence>
<reference evidence="10" key="1">
    <citation type="submission" date="2019-12" db="EMBL/GenBank/DDBJ databases">
        <title>High-Quality draft genome sequences of three cyanobacteria isolated from the limestone walls of the Old Cathedral of Coimbra.</title>
        <authorList>
            <person name="Tiago I."/>
            <person name="Soares F."/>
            <person name="Portugal A."/>
        </authorList>
    </citation>
    <scope>NUCLEOTIDE SEQUENCE</scope>
    <source>
        <strain evidence="10">A</strain>
    </source>
</reference>
<evidence type="ECO:0000256" key="6">
    <source>
        <dbReference type="ARBA" id="ARBA00023136"/>
    </source>
</evidence>
<evidence type="ECO:0000313" key="10">
    <source>
        <dbReference type="EMBL" id="NDJ19432.1"/>
    </source>
</evidence>
<dbReference type="InterPro" id="IPR005891">
    <property type="entry name" value="DevC"/>
</dbReference>
<feature type="domain" description="MacB-like periplasmic core" evidence="9">
    <location>
        <begin position="20"/>
        <end position="233"/>
    </location>
</feature>
<dbReference type="PANTHER" id="PTHR43738:SF1">
    <property type="entry name" value="HEMIN TRANSPORT SYSTEM PERMEASE PROTEIN HRTB-RELATED"/>
    <property type="match status" value="1"/>
</dbReference>
<feature type="transmembrane region" description="Helical" evidence="7">
    <location>
        <begin position="261"/>
        <end position="285"/>
    </location>
</feature>
<accession>A0A8J7Z3S0</accession>
<feature type="transmembrane region" description="Helical" evidence="7">
    <location>
        <begin position="20"/>
        <end position="39"/>
    </location>
</feature>
<keyword evidence="4 7" id="KW-0812">Transmembrane</keyword>
<sequence>MLLSIPLAWLQLSREKIRLLIALAGIAFAVILMFMQLGFQAALYDSATRLHQNLEGDLVLISARSKSLGYTRTFSWRRLYQVLSFEGVESISSIYVGFKDWRNPDTGSFRAIYVYGFEPGNSVFKFPEVDQNLDKLQLSENILFDRASRSEYGAIADTFEQSEPVATELGGKRVTVVGLFTLGPSFGADGNIILSDLNFLRLFPDRQLGNIDIGLIQLKPNVEVQTVRQQIEDSLPTDVKVLTREGFIEFEKNYWQASTSIGFIFSLGVGMGFIVGTVIVYQILYSDVSDHLAEYATLKAMGYKNLYLESVVIQEALILATLGFIPGFALSLGLYDLTKNATFLPIRMEFDRALVIFALTILMCTISGLVAVRRLRQADPADIF</sequence>
<dbReference type="PANTHER" id="PTHR43738">
    <property type="entry name" value="ABC TRANSPORTER, MEMBRANE PROTEIN"/>
    <property type="match status" value="1"/>
</dbReference>
<evidence type="ECO:0000256" key="7">
    <source>
        <dbReference type="SAM" id="Phobius"/>
    </source>
</evidence>
<evidence type="ECO:0000259" key="8">
    <source>
        <dbReference type="Pfam" id="PF02687"/>
    </source>
</evidence>
<keyword evidence="6 7" id="KW-0472">Membrane</keyword>
<feature type="domain" description="ABC3 transporter permease C-terminal" evidence="8">
    <location>
        <begin position="270"/>
        <end position="380"/>
    </location>
</feature>
<feature type="transmembrane region" description="Helical" evidence="7">
    <location>
        <begin position="306"/>
        <end position="333"/>
    </location>
</feature>
<dbReference type="Proteomes" id="UP000646053">
    <property type="component" value="Unassembled WGS sequence"/>
</dbReference>
<evidence type="ECO:0000256" key="3">
    <source>
        <dbReference type="ARBA" id="ARBA00022475"/>
    </source>
</evidence>
<keyword evidence="3" id="KW-1003">Cell membrane</keyword>
<protein>
    <submittedName>
        <fullName evidence="10">FtsX-like permease family protein</fullName>
    </submittedName>
</protein>
<proteinExistence type="predicted"/>
<dbReference type="Pfam" id="PF02687">
    <property type="entry name" value="FtsX"/>
    <property type="match status" value="1"/>
</dbReference>
<name>A0A8J7Z3S0_9CYAN</name>
<keyword evidence="5 7" id="KW-1133">Transmembrane helix</keyword>
<organism evidence="10 11">
    <name type="scientific">Myxacorys almedinensis A</name>
    <dbReference type="NCBI Taxonomy" id="2690445"/>
    <lineage>
        <taxon>Bacteria</taxon>
        <taxon>Bacillati</taxon>
        <taxon>Cyanobacteriota</taxon>
        <taxon>Cyanophyceae</taxon>
        <taxon>Leptolyngbyales</taxon>
        <taxon>Leptolyngbyaceae</taxon>
        <taxon>Myxacorys</taxon>
        <taxon>Myxacorys almedinensis</taxon>
    </lineage>
</organism>
<dbReference type="EMBL" id="WVIE01000030">
    <property type="protein sequence ID" value="NDJ19432.1"/>
    <property type="molecule type" value="Genomic_DNA"/>
</dbReference>
<comment type="subcellular location">
    <subcellularLocation>
        <location evidence="1">Cell membrane</location>
        <topology evidence="1">Multi-pass membrane protein</topology>
    </subcellularLocation>
</comment>
<dbReference type="GO" id="GO:0005886">
    <property type="term" value="C:plasma membrane"/>
    <property type="evidence" value="ECO:0007669"/>
    <property type="project" value="UniProtKB-SubCell"/>
</dbReference>
<dbReference type="NCBIfam" id="TIGR01185">
    <property type="entry name" value="devC"/>
    <property type="match status" value="1"/>
</dbReference>
<dbReference type="PIRSF" id="PIRSF031773">
    <property type="entry name" value="DevC"/>
    <property type="match status" value="1"/>
</dbReference>
<gene>
    <name evidence="10" type="ORF">GS601_19435</name>
</gene>
<dbReference type="AlphaFoldDB" id="A0A8J7Z3S0"/>
<evidence type="ECO:0000256" key="5">
    <source>
        <dbReference type="ARBA" id="ARBA00022989"/>
    </source>
</evidence>
<dbReference type="Pfam" id="PF12704">
    <property type="entry name" value="MacB_PCD"/>
    <property type="match status" value="1"/>
</dbReference>
<dbReference type="RefSeq" id="WP_162424959.1">
    <property type="nucleotide sequence ID" value="NZ_WVIE01000030.1"/>
</dbReference>
<dbReference type="InterPro" id="IPR025857">
    <property type="entry name" value="MacB_PCD"/>
</dbReference>